<gene>
    <name evidence="2" type="ORF">HXM90_08000</name>
</gene>
<accession>A0A930DPT2</accession>
<dbReference type="AlphaFoldDB" id="A0A930DPT2"/>
<sequence length="61" mass="7821">MADRKRRTAPSREFIREREESSRNRRPSRNRYQEDYDSDDYDNYDEEEYDDEYEDDYDEDY</sequence>
<feature type="compositionally biased region" description="Basic and acidic residues" evidence="1">
    <location>
        <begin position="13"/>
        <end position="23"/>
    </location>
</feature>
<name>A0A930DPT2_9FIRM</name>
<evidence type="ECO:0000256" key="1">
    <source>
        <dbReference type="SAM" id="MobiDB-lite"/>
    </source>
</evidence>
<comment type="caution">
    <text evidence="2">The sequence shown here is derived from an EMBL/GenBank/DDBJ whole genome shotgun (WGS) entry which is preliminary data.</text>
</comment>
<feature type="non-terminal residue" evidence="2">
    <location>
        <position position="61"/>
    </location>
</feature>
<feature type="compositionally biased region" description="Acidic residues" evidence="1">
    <location>
        <begin position="35"/>
        <end position="61"/>
    </location>
</feature>
<feature type="region of interest" description="Disordered" evidence="1">
    <location>
        <begin position="1"/>
        <end position="61"/>
    </location>
</feature>
<organism evidence="2 3">
    <name type="scientific">Oribacterium sinus</name>
    <dbReference type="NCBI Taxonomy" id="237576"/>
    <lineage>
        <taxon>Bacteria</taxon>
        <taxon>Bacillati</taxon>
        <taxon>Bacillota</taxon>
        <taxon>Clostridia</taxon>
        <taxon>Lachnospirales</taxon>
        <taxon>Lachnospiraceae</taxon>
        <taxon>Oribacterium</taxon>
    </lineage>
</organism>
<dbReference type="Proteomes" id="UP000775770">
    <property type="component" value="Unassembled WGS sequence"/>
</dbReference>
<protein>
    <submittedName>
        <fullName evidence="2">LytR family transcriptional regulator</fullName>
    </submittedName>
</protein>
<dbReference type="EMBL" id="JABZRA010000127">
    <property type="protein sequence ID" value="MBF1273339.1"/>
    <property type="molecule type" value="Genomic_DNA"/>
</dbReference>
<evidence type="ECO:0000313" key="2">
    <source>
        <dbReference type="EMBL" id="MBF1273339.1"/>
    </source>
</evidence>
<proteinExistence type="predicted"/>
<evidence type="ECO:0000313" key="3">
    <source>
        <dbReference type="Proteomes" id="UP000775770"/>
    </source>
</evidence>
<reference evidence="2" key="1">
    <citation type="submission" date="2020-04" db="EMBL/GenBank/DDBJ databases">
        <title>Deep metagenomics examines the oral microbiome during advanced dental caries in children, revealing novel taxa and co-occurrences with host molecules.</title>
        <authorList>
            <person name="Baker J.L."/>
            <person name="Morton J.T."/>
            <person name="Dinis M."/>
            <person name="Alvarez R."/>
            <person name="Tran N.C."/>
            <person name="Knight R."/>
            <person name="Edlund A."/>
        </authorList>
    </citation>
    <scope>NUCLEOTIDE SEQUENCE</scope>
    <source>
        <strain evidence="2">JCVI_38_bin.19</strain>
    </source>
</reference>